<dbReference type="RefSeq" id="WP_227928556.1">
    <property type="nucleotide sequence ID" value="NZ_CP094984.1"/>
</dbReference>
<feature type="region of interest" description="Disordered" evidence="1">
    <location>
        <begin position="90"/>
        <end position="114"/>
    </location>
</feature>
<evidence type="ECO:0000256" key="1">
    <source>
        <dbReference type="SAM" id="MobiDB-lite"/>
    </source>
</evidence>
<evidence type="ECO:0000256" key="2">
    <source>
        <dbReference type="SAM" id="Phobius"/>
    </source>
</evidence>
<proteinExistence type="predicted"/>
<dbReference type="Proteomes" id="UP000829758">
    <property type="component" value="Chromosome"/>
</dbReference>
<evidence type="ECO:0000313" key="4">
    <source>
        <dbReference type="EMBL" id="UON91671.1"/>
    </source>
</evidence>
<protein>
    <recommendedName>
        <fullName evidence="7">Potassium transporter Trk</fullName>
    </recommendedName>
</protein>
<feature type="transmembrane region" description="Helical" evidence="2">
    <location>
        <begin position="55"/>
        <end position="77"/>
    </location>
</feature>
<keyword evidence="5" id="KW-1185">Reference proteome</keyword>
<dbReference type="AlphaFoldDB" id="A0A9X1S8X6"/>
<gene>
    <name evidence="3" type="ORF">LJ755_06975</name>
    <name evidence="4" type="ORF">MUK71_13940</name>
</gene>
<evidence type="ECO:0008006" key="7">
    <source>
        <dbReference type="Google" id="ProtNLM"/>
    </source>
</evidence>
<evidence type="ECO:0000313" key="5">
    <source>
        <dbReference type="Proteomes" id="UP000829758"/>
    </source>
</evidence>
<evidence type="ECO:0000313" key="6">
    <source>
        <dbReference type="Proteomes" id="UP001155145"/>
    </source>
</evidence>
<dbReference type="Proteomes" id="UP001155145">
    <property type="component" value="Unassembled WGS sequence"/>
</dbReference>
<reference evidence="3" key="1">
    <citation type="submission" date="2021-10" db="EMBL/GenBank/DDBJ databases">
        <title>Novel species in genus Arthrobacter.</title>
        <authorList>
            <person name="Liu Y."/>
        </authorList>
    </citation>
    <scope>NUCLEOTIDE SEQUENCE</scope>
    <source>
        <strain evidence="3">Zg-Y462</strain>
        <strain evidence="5">zg-Y462</strain>
    </source>
</reference>
<evidence type="ECO:0000313" key="3">
    <source>
        <dbReference type="EMBL" id="MCC3272473.1"/>
    </source>
</evidence>
<accession>A0A9X1S8X6</accession>
<sequence>MVSEQHSPERREITVRRAPRFVPFLALGVIAGFIAALFVAYGGAEDPNFTREATLGFFTMMFAMPGLVLGALTALTLDWVSVRKSRRATVESMDADAPEASAPQESAASEKPLP</sequence>
<keyword evidence="2" id="KW-1133">Transmembrane helix</keyword>
<dbReference type="EMBL" id="CP094984">
    <property type="protein sequence ID" value="UON91671.1"/>
    <property type="molecule type" value="Genomic_DNA"/>
</dbReference>
<dbReference type="EMBL" id="JAJFZT010000004">
    <property type="protein sequence ID" value="MCC3272473.1"/>
    <property type="molecule type" value="Genomic_DNA"/>
</dbReference>
<organism evidence="3 6">
    <name type="scientific">Arthrobacter zhangbolii</name>
    <dbReference type="NCBI Taxonomy" id="2886936"/>
    <lineage>
        <taxon>Bacteria</taxon>
        <taxon>Bacillati</taxon>
        <taxon>Actinomycetota</taxon>
        <taxon>Actinomycetes</taxon>
        <taxon>Micrococcales</taxon>
        <taxon>Micrococcaceae</taxon>
        <taxon>Arthrobacter</taxon>
    </lineage>
</organism>
<keyword evidence="2" id="KW-0472">Membrane</keyword>
<feature type="transmembrane region" description="Helical" evidence="2">
    <location>
        <begin position="21"/>
        <end position="43"/>
    </location>
</feature>
<name>A0A9X1S8X6_9MICC</name>
<feature type="compositionally biased region" description="Low complexity" evidence="1">
    <location>
        <begin position="98"/>
        <end position="114"/>
    </location>
</feature>
<keyword evidence="2" id="KW-0812">Transmembrane</keyword>